<dbReference type="EC" id="2.1.1.67" evidence="4 9"/>
<dbReference type="InterPro" id="IPR029063">
    <property type="entry name" value="SAM-dependent_MTases_sf"/>
</dbReference>
<evidence type="ECO:0000256" key="2">
    <source>
        <dbReference type="ARBA" id="ARBA00004496"/>
    </source>
</evidence>
<keyword evidence="5 9" id="KW-0963">Cytoplasm</keyword>
<dbReference type="Pfam" id="PF05724">
    <property type="entry name" value="TPMT"/>
    <property type="match status" value="1"/>
</dbReference>
<accession>A0ABQ3KVS8</accession>
<dbReference type="SUPFAM" id="SSF53335">
    <property type="entry name" value="S-adenosyl-L-methionine-dependent methyltransferases"/>
    <property type="match status" value="1"/>
</dbReference>
<dbReference type="InterPro" id="IPR022474">
    <property type="entry name" value="Thiopur_S-MeTfrase_Se/Te_detox"/>
</dbReference>
<dbReference type="RefSeq" id="WP_189429950.1">
    <property type="nucleotide sequence ID" value="NZ_BNAO01000001.1"/>
</dbReference>
<comment type="similarity">
    <text evidence="3 9">Belongs to the class I-like SAM-binding methyltransferase superfamily. TPMT family.</text>
</comment>
<dbReference type="HAMAP" id="MF_00812">
    <property type="entry name" value="Thiopur_methtran"/>
    <property type="match status" value="1"/>
</dbReference>
<evidence type="ECO:0000256" key="4">
    <source>
        <dbReference type="ARBA" id="ARBA00011905"/>
    </source>
</evidence>
<evidence type="ECO:0000256" key="5">
    <source>
        <dbReference type="ARBA" id="ARBA00022490"/>
    </source>
</evidence>
<feature type="binding site" evidence="9">
    <location>
        <position position="45"/>
    </location>
    <ligand>
        <name>S-adenosyl-L-methionine</name>
        <dbReference type="ChEBI" id="CHEBI:59789"/>
    </ligand>
</feature>
<comment type="caution">
    <text evidence="10">The sequence shown here is derived from an EMBL/GenBank/DDBJ whole genome shotgun (WGS) entry which is preliminary data.</text>
</comment>
<dbReference type="EMBL" id="BNAO01000001">
    <property type="protein sequence ID" value="GHG61330.1"/>
    <property type="molecule type" value="Genomic_DNA"/>
</dbReference>
<evidence type="ECO:0000313" key="11">
    <source>
        <dbReference type="Proteomes" id="UP000659697"/>
    </source>
</evidence>
<dbReference type="PANTHER" id="PTHR10259">
    <property type="entry name" value="THIOPURINE S-METHYLTRANSFERASE"/>
    <property type="match status" value="1"/>
</dbReference>
<feature type="binding site" evidence="9">
    <location>
        <position position="66"/>
    </location>
    <ligand>
        <name>S-adenosyl-L-methionine</name>
        <dbReference type="ChEBI" id="CHEBI:59789"/>
    </ligand>
</feature>
<dbReference type="PANTHER" id="PTHR10259:SF11">
    <property type="entry name" value="THIOPURINE S-METHYLTRANSFERASE"/>
    <property type="match status" value="1"/>
</dbReference>
<dbReference type="InterPro" id="IPR025835">
    <property type="entry name" value="Thiopurine_S-MeTrfase"/>
</dbReference>
<dbReference type="Gene3D" id="3.40.50.150">
    <property type="entry name" value="Vaccinia Virus protein VP39"/>
    <property type="match status" value="1"/>
</dbReference>
<keyword evidence="7 9" id="KW-0808">Transferase</keyword>
<comment type="catalytic activity">
    <reaction evidence="1 9">
        <text>S-adenosyl-L-methionine + a thiopurine = S-adenosyl-L-homocysteine + a thiopurine S-methylether.</text>
        <dbReference type="EC" id="2.1.1.67"/>
    </reaction>
</comment>
<dbReference type="Proteomes" id="UP000659697">
    <property type="component" value="Unassembled WGS sequence"/>
</dbReference>
<feature type="binding site" evidence="9">
    <location>
        <position position="123"/>
    </location>
    <ligand>
        <name>S-adenosyl-L-methionine</name>
        <dbReference type="ChEBI" id="CHEBI:59789"/>
    </ligand>
</feature>
<evidence type="ECO:0000256" key="1">
    <source>
        <dbReference type="ARBA" id="ARBA00000903"/>
    </source>
</evidence>
<dbReference type="PIRSF" id="PIRSF023956">
    <property type="entry name" value="Thiopurine_S-methyltransferase"/>
    <property type="match status" value="1"/>
</dbReference>
<dbReference type="InterPro" id="IPR008854">
    <property type="entry name" value="TPMT"/>
</dbReference>
<feature type="binding site" evidence="9">
    <location>
        <position position="10"/>
    </location>
    <ligand>
        <name>S-adenosyl-L-methionine</name>
        <dbReference type="ChEBI" id="CHEBI:59789"/>
    </ligand>
</feature>
<evidence type="ECO:0000256" key="3">
    <source>
        <dbReference type="ARBA" id="ARBA00008145"/>
    </source>
</evidence>
<evidence type="ECO:0000256" key="6">
    <source>
        <dbReference type="ARBA" id="ARBA00022603"/>
    </source>
</evidence>
<dbReference type="NCBIfam" id="TIGR03840">
    <property type="entry name" value="TMPT_Se_Te"/>
    <property type="match status" value="1"/>
</dbReference>
<keyword evidence="8 9" id="KW-0949">S-adenosyl-L-methionine</keyword>
<evidence type="ECO:0000256" key="7">
    <source>
        <dbReference type="ARBA" id="ARBA00022679"/>
    </source>
</evidence>
<dbReference type="NCBIfam" id="NF009732">
    <property type="entry name" value="PRK13255.1"/>
    <property type="match status" value="1"/>
</dbReference>
<evidence type="ECO:0000313" key="10">
    <source>
        <dbReference type="EMBL" id="GHG61330.1"/>
    </source>
</evidence>
<comment type="subcellular location">
    <subcellularLocation>
        <location evidence="2 9">Cytoplasm</location>
    </subcellularLocation>
</comment>
<evidence type="ECO:0000256" key="9">
    <source>
        <dbReference type="HAMAP-Rule" id="MF_00812"/>
    </source>
</evidence>
<gene>
    <name evidence="9 10" type="primary">tpm</name>
    <name evidence="10" type="ORF">GCM10010919_05650</name>
</gene>
<reference evidence="11" key="1">
    <citation type="journal article" date="2019" name="Int. J. Syst. Evol. Microbiol.">
        <title>The Global Catalogue of Microorganisms (GCM) 10K type strain sequencing project: providing services to taxonomists for standard genome sequencing and annotation.</title>
        <authorList>
            <consortium name="The Broad Institute Genomics Platform"/>
            <consortium name="The Broad Institute Genome Sequencing Center for Infectious Disease"/>
            <person name="Wu L."/>
            <person name="Ma J."/>
        </authorList>
    </citation>
    <scope>NUCLEOTIDE SEQUENCE [LARGE SCALE GENOMIC DNA]</scope>
    <source>
        <strain evidence="11">CGMCC 1.7003</strain>
    </source>
</reference>
<keyword evidence="11" id="KW-1185">Reference proteome</keyword>
<name>A0ABQ3KVS8_9ALTE</name>
<proteinExistence type="inferred from homology"/>
<dbReference type="PROSITE" id="PS51585">
    <property type="entry name" value="SAM_MT_TPMT"/>
    <property type="match status" value="1"/>
</dbReference>
<protein>
    <recommendedName>
        <fullName evidence="4 9">Thiopurine S-methyltransferase</fullName>
        <ecNumber evidence="4 9">2.1.1.67</ecNumber>
    </recommendedName>
    <alternativeName>
        <fullName evidence="9">Thiopurine methyltransferase</fullName>
    </alternativeName>
</protein>
<keyword evidence="6 9" id="KW-0489">Methyltransferase</keyword>
<organism evidence="10 11">
    <name type="scientific">Alishewanella longhuensis</name>
    <dbReference type="NCBI Taxonomy" id="1091037"/>
    <lineage>
        <taxon>Bacteria</taxon>
        <taxon>Pseudomonadati</taxon>
        <taxon>Pseudomonadota</taxon>
        <taxon>Gammaproteobacteria</taxon>
        <taxon>Alteromonadales</taxon>
        <taxon>Alteromonadaceae</taxon>
        <taxon>Alishewanella</taxon>
    </lineage>
</organism>
<evidence type="ECO:0000256" key="8">
    <source>
        <dbReference type="ARBA" id="ARBA00022691"/>
    </source>
</evidence>
<sequence length="220" mass="24543">MNPEFWQEKWQKREIAFHQAAANPLLVSWFNQLAIAPGATVFLPLCGKSLDIHWLLAQGYSVVGAELSEIAVQELFAELGLTPNVSSAGNLQLYQADKLQVYVGDIFELSENLLGPVAAIYDRAALVALPEAMRQRYAKHLITISQAAPQLVICFEYDQAQLPGPPFSVDSLEMHKLYRNVYTLNCLEKCEVPGGLKRKCQASELSWLLNPKEAESTFSF</sequence>